<proteinExistence type="predicted"/>
<dbReference type="AlphaFoldDB" id="A0A9X3TTS3"/>
<protein>
    <submittedName>
        <fullName evidence="5">MBL fold metallo-hydrolase</fullName>
    </submittedName>
</protein>
<comment type="function">
    <text evidence="2">Counteracts the endogenous Pycsar antiviral defense system. Phosphodiesterase that enables metal-dependent hydrolysis of host cyclic nucleotide Pycsar defense signals such as cCMP and cUMP.</text>
</comment>
<dbReference type="RefSeq" id="WP_231558824.1">
    <property type="nucleotide sequence ID" value="NZ_JAPYYP010000067.1"/>
</dbReference>
<name>A0A9X3TTS3_9BACL</name>
<dbReference type="InterPro" id="IPR001279">
    <property type="entry name" value="Metallo-B-lactamas"/>
</dbReference>
<organism evidence="5 6">
    <name type="scientific">Brevibacillus thermoruber</name>
    <dbReference type="NCBI Taxonomy" id="33942"/>
    <lineage>
        <taxon>Bacteria</taxon>
        <taxon>Bacillati</taxon>
        <taxon>Bacillota</taxon>
        <taxon>Bacilli</taxon>
        <taxon>Bacillales</taxon>
        <taxon>Paenibacillaceae</taxon>
        <taxon>Brevibacillus</taxon>
    </lineage>
</organism>
<comment type="catalytic activity">
    <reaction evidence="1">
        <text>3',5'-cyclic CMP + H2O = CMP + H(+)</text>
        <dbReference type="Rhea" id="RHEA:72675"/>
        <dbReference type="ChEBI" id="CHEBI:15377"/>
        <dbReference type="ChEBI" id="CHEBI:15378"/>
        <dbReference type="ChEBI" id="CHEBI:58003"/>
        <dbReference type="ChEBI" id="CHEBI:60377"/>
    </reaction>
    <physiologicalReaction direction="left-to-right" evidence="1">
        <dbReference type="Rhea" id="RHEA:72676"/>
    </physiologicalReaction>
</comment>
<evidence type="ECO:0000256" key="1">
    <source>
        <dbReference type="ARBA" id="ARBA00034221"/>
    </source>
</evidence>
<dbReference type="InterPro" id="IPR036866">
    <property type="entry name" value="RibonucZ/Hydroxyglut_hydro"/>
</dbReference>
<gene>
    <name evidence="5" type="ORF">O3V59_22295</name>
</gene>
<dbReference type="Proteomes" id="UP001151071">
    <property type="component" value="Unassembled WGS sequence"/>
</dbReference>
<dbReference type="Gene3D" id="3.60.15.10">
    <property type="entry name" value="Ribonuclease Z/Hydroxyacylglutathione hydrolase-like"/>
    <property type="match status" value="1"/>
</dbReference>
<feature type="domain" description="Metallo-beta-lactamase" evidence="4">
    <location>
        <begin position="13"/>
        <end position="93"/>
    </location>
</feature>
<dbReference type="EMBL" id="JAPYYP010000067">
    <property type="protein sequence ID" value="MDA5111067.1"/>
    <property type="molecule type" value="Genomic_DNA"/>
</dbReference>
<reference evidence="5" key="1">
    <citation type="submission" date="2022-12" db="EMBL/GenBank/DDBJ databases">
        <title>Draft genome sequence of the thermophilic strain Brevibacillus thermoruber HT42, isolated from Los Humeros, Puebla, Mexico, with biotechnological potential.</title>
        <authorList>
            <person name="Lara Sanchez J."/>
            <person name="Solis Palacios R."/>
            <person name="Bustos Baena A.S."/>
            <person name="Ruz Baez A.E."/>
            <person name="Espinosa Luna G."/>
            <person name="Oliart Ros R.M."/>
        </authorList>
    </citation>
    <scope>NUCLEOTIDE SEQUENCE</scope>
    <source>
        <strain evidence="5">HT42</strain>
    </source>
</reference>
<dbReference type="GO" id="GO:0050313">
    <property type="term" value="F:sulfur dioxygenase activity"/>
    <property type="evidence" value="ECO:0007669"/>
    <property type="project" value="TreeGrafter"/>
</dbReference>
<dbReference type="PANTHER" id="PTHR43084:SF1">
    <property type="entry name" value="PERSULFIDE DIOXYGENASE ETHE1, MITOCHONDRIAL"/>
    <property type="match status" value="1"/>
</dbReference>
<dbReference type="Pfam" id="PF00753">
    <property type="entry name" value="Lactamase_B"/>
    <property type="match status" value="1"/>
</dbReference>
<dbReference type="GO" id="GO:0006749">
    <property type="term" value="P:glutathione metabolic process"/>
    <property type="evidence" value="ECO:0007669"/>
    <property type="project" value="TreeGrafter"/>
</dbReference>
<keyword evidence="6" id="KW-1185">Reference proteome</keyword>
<sequence length="99" mass="11070">MDDIDLYIIDLYIEEAKKLGLNIEYVFDTHLHADHISGGRKLAEQTEAKYILHSSVDVPYNFSPVEDGDEIMAGNTKIKILHTPGHTPEHISLLVSATP</sequence>
<evidence type="ECO:0000313" key="6">
    <source>
        <dbReference type="Proteomes" id="UP001151071"/>
    </source>
</evidence>
<dbReference type="GO" id="GO:0070813">
    <property type="term" value="P:hydrogen sulfide metabolic process"/>
    <property type="evidence" value="ECO:0007669"/>
    <property type="project" value="TreeGrafter"/>
</dbReference>
<dbReference type="InterPro" id="IPR051682">
    <property type="entry name" value="Mito_Persulfide_Diox"/>
</dbReference>
<evidence type="ECO:0000259" key="4">
    <source>
        <dbReference type="Pfam" id="PF00753"/>
    </source>
</evidence>
<comment type="catalytic activity">
    <reaction evidence="3">
        <text>3',5'-cyclic UMP + H2O = UMP + H(+)</text>
        <dbReference type="Rhea" id="RHEA:70575"/>
        <dbReference type="ChEBI" id="CHEBI:15377"/>
        <dbReference type="ChEBI" id="CHEBI:15378"/>
        <dbReference type="ChEBI" id="CHEBI:57865"/>
        <dbReference type="ChEBI" id="CHEBI:184387"/>
    </reaction>
    <physiologicalReaction direction="left-to-right" evidence="3">
        <dbReference type="Rhea" id="RHEA:70576"/>
    </physiologicalReaction>
</comment>
<evidence type="ECO:0000256" key="2">
    <source>
        <dbReference type="ARBA" id="ARBA00034301"/>
    </source>
</evidence>
<evidence type="ECO:0000256" key="3">
    <source>
        <dbReference type="ARBA" id="ARBA00048505"/>
    </source>
</evidence>
<comment type="caution">
    <text evidence="5">The sequence shown here is derived from an EMBL/GenBank/DDBJ whole genome shotgun (WGS) entry which is preliminary data.</text>
</comment>
<dbReference type="PANTHER" id="PTHR43084">
    <property type="entry name" value="PERSULFIDE DIOXYGENASE ETHE1"/>
    <property type="match status" value="1"/>
</dbReference>
<dbReference type="SUPFAM" id="SSF56281">
    <property type="entry name" value="Metallo-hydrolase/oxidoreductase"/>
    <property type="match status" value="1"/>
</dbReference>
<evidence type="ECO:0000313" key="5">
    <source>
        <dbReference type="EMBL" id="MDA5111067.1"/>
    </source>
</evidence>
<accession>A0A9X3TTS3</accession>